<feature type="compositionally biased region" description="Pro residues" evidence="1">
    <location>
        <begin position="8"/>
        <end position="19"/>
    </location>
</feature>
<proteinExistence type="predicted"/>
<dbReference type="EMBL" id="GISG01286276">
    <property type="protein sequence ID" value="MBA4680266.1"/>
    <property type="molecule type" value="Transcribed_RNA"/>
</dbReference>
<evidence type="ECO:0000256" key="1">
    <source>
        <dbReference type="SAM" id="MobiDB-lite"/>
    </source>
</evidence>
<reference evidence="2" key="1">
    <citation type="journal article" date="2013" name="J. Plant Res.">
        <title>Effect of fungi and light on seed germination of three Opuntia species from semiarid lands of central Mexico.</title>
        <authorList>
            <person name="Delgado-Sanchez P."/>
            <person name="Jimenez-Bremont J.F."/>
            <person name="Guerrero-Gonzalez Mde L."/>
            <person name="Flores J."/>
        </authorList>
    </citation>
    <scope>NUCLEOTIDE SEQUENCE</scope>
    <source>
        <tissue evidence="2">Cladode</tissue>
    </source>
</reference>
<feature type="region of interest" description="Disordered" evidence="1">
    <location>
        <begin position="1"/>
        <end position="55"/>
    </location>
</feature>
<sequence>MEVRYPGNAPPPEELPPIPKPRKSSVMGLDTKNPDGSPIIGPELLKSPLEGSLSASGTEESFSRFMVFPCSGFVEVCDASAKPKPQSREVPEAEAPIWAAFWSNAVADMAG</sequence>
<accession>A0A7C9F1P8</accession>
<reference evidence="2" key="2">
    <citation type="submission" date="2020-07" db="EMBL/GenBank/DDBJ databases">
        <authorList>
            <person name="Vera ALvarez R."/>
            <person name="Arias-Moreno D.M."/>
            <person name="Jimenez-Jacinto V."/>
            <person name="Jimenez-Bremont J.F."/>
            <person name="Swaminathan K."/>
            <person name="Moose S.P."/>
            <person name="Guerrero-Gonzalez M.L."/>
            <person name="Marino-Ramirez L."/>
            <person name="Landsman D."/>
            <person name="Rodriguez-Kessler M."/>
            <person name="Delgado-Sanchez P."/>
        </authorList>
    </citation>
    <scope>NUCLEOTIDE SEQUENCE</scope>
    <source>
        <tissue evidence="2">Cladode</tissue>
    </source>
</reference>
<protein>
    <submittedName>
        <fullName evidence="2">Uncharacterized protein</fullName>
    </submittedName>
</protein>
<name>A0A7C9F1P8_OPUST</name>
<organism evidence="2">
    <name type="scientific">Opuntia streptacantha</name>
    <name type="common">Prickly pear cactus</name>
    <name type="synonym">Opuntia cardona</name>
    <dbReference type="NCBI Taxonomy" id="393608"/>
    <lineage>
        <taxon>Eukaryota</taxon>
        <taxon>Viridiplantae</taxon>
        <taxon>Streptophyta</taxon>
        <taxon>Embryophyta</taxon>
        <taxon>Tracheophyta</taxon>
        <taxon>Spermatophyta</taxon>
        <taxon>Magnoliopsida</taxon>
        <taxon>eudicotyledons</taxon>
        <taxon>Gunneridae</taxon>
        <taxon>Pentapetalae</taxon>
        <taxon>Caryophyllales</taxon>
        <taxon>Cactineae</taxon>
        <taxon>Cactaceae</taxon>
        <taxon>Opuntioideae</taxon>
        <taxon>Opuntia</taxon>
    </lineage>
</organism>
<dbReference type="AlphaFoldDB" id="A0A7C9F1P8"/>
<evidence type="ECO:0000313" key="2">
    <source>
        <dbReference type="EMBL" id="MBA4680266.1"/>
    </source>
</evidence>